<dbReference type="GO" id="GO:0003677">
    <property type="term" value="F:DNA binding"/>
    <property type="evidence" value="ECO:0007669"/>
    <property type="project" value="InterPro"/>
</dbReference>
<organism evidence="3 4">
    <name type="scientific">Sphingobacterium gobiense</name>
    <dbReference type="NCBI Taxonomy" id="1382456"/>
    <lineage>
        <taxon>Bacteria</taxon>
        <taxon>Pseudomonadati</taxon>
        <taxon>Bacteroidota</taxon>
        <taxon>Sphingobacteriia</taxon>
        <taxon>Sphingobacteriales</taxon>
        <taxon>Sphingobacteriaceae</taxon>
        <taxon>Sphingobacterium</taxon>
    </lineage>
</organism>
<feature type="domain" description="Response regulatory" evidence="2">
    <location>
        <begin position="5"/>
        <end position="117"/>
    </location>
</feature>
<dbReference type="GO" id="GO:0000160">
    <property type="term" value="P:phosphorelay signal transduction system"/>
    <property type="evidence" value="ECO:0007669"/>
    <property type="project" value="InterPro"/>
</dbReference>
<gene>
    <name evidence="3" type="ORF">C5749_17000</name>
</gene>
<dbReference type="SMART" id="SM00448">
    <property type="entry name" value="REC"/>
    <property type="match status" value="1"/>
</dbReference>
<dbReference type="InterPro" id="IPR007492">
    <property type="entry name" value="LytTR_DNA-bd_dom"/>
</dbReference>
<evidence type="ECO:0000313" key="3">
    <source>
        <dbReference type="EMBL" id="PRD51995.1"/>
    </source>
</evidence>
<evidence type="ECO:0000256" key="1">
    <source>
        <dbReference type="PROSITE-ProRule" id="PRU00169"/>
    </source>
</evidence>
<keyword evidence="4" id="KW-1185">Reference proteome</keyword>
<dbReference type="EMBL" id="PVBS01000004">
    <property type="protein sequence ID" value="PRD51995.1"/>
    <property type="molecule type" value="Genomic_DNA"/>
</dbReference>
<dbReference type="Gene3D" id="3.40.50.2300">
    <property type="match status" value="1"/>
</dbReference>
<dbReference type="SMART" id="SM00850">
    <property type="entry name" value="LytTR"/>
    <property type="match status" value="1"/>
</dbReference>
<dbReference type="AlphaFoldDB" id="A0A2S9JGA6"/>
<keyword evidence="1" id="KW-0597">Phosphoprotein</keyword>
<reference evidence="3 4" key="1">
    <citation type="submission" date="2018-02" db="EMBL/GenBank/DDBJ databases">
        <title>The draft genome of Sphingobacterium gobiense H7.</title>
        <authorList>
            <person name="Li L."/>
            <person name="Liu L."/>
            <person name="Zhang X."/>
            <person name="Wang T."/>
            <person name="Liang L."/>
        </authorList>
    </citation>
    <scope>NUCLEOTIDE SEQUENCE [LARGE SCALE GENOMIC DNA]</scope>
    <source>
        <strain evidence="3 4">ACCC 05757</strain>
    </source>
</reference>
<dbReference type="PROSITE" id="PS50110">
    <property type="entry name" value="RESPONSE_REGULATORY"/>
    <property type="match status" value="1"/>
</dbReference>
<dbReference type="Pfam" id="PF00072">
    <property type="entry name" value="Response_reg"/>
    <property type="match status" value="1"/>
</dbReference>
<dbReference type="SUPFAM" id="SSF52172">
    <property type="entry name" value="CheY-like"/>
    <property type="match status" value="1"/>
</dbReference>
<protein>
    <recommendedName>
        <fullName evidence="2">Response regulatory domain-containing protein</fullName>
    </recommendedName>
</protein>
<evidence type="ECO:0000259" key="2">
    <source>
        <dbReference type="PROSITE" id="PS50110"/>
    </source>
</evidence>
<proteinExistence type="predicted"/>
<dbReference type="Proteomes" id="UP000238642">
    <property type="component" value="Unassembled WGS sequence"/>
</dbReference>
<comment type="caution">
    <text evidence="3">The sequence shown here is derived from an EMBL/GenBank/DDBJ whole genome shotgun (WGS) entry which is preliminary data.</text>
</comment>
<dbReference type="OrthoDB" id="705214at2"/>
<dbReference type="InterPro" id="IPR001789">
    <property type="entry name" value="Sig_transdc_resp-reg_receiver"/>
</dbReference>
<evidence type="ECO:0000313" key="4">
    <source>
        <dbReference type="Proteomes" id="UP000238642"/>
    </source>
</evidence>
<dbReference type="RefSeq" id="WP_105727431.1">
    <property type="nucleotide sequence ID" value="NZ_PVBS01000004.1"/>
</dbReference>
<sequence length="247" mass="28401">MRTLTAIVIDDQQLAIDHILDLTKEIDYVEIVATFTDEKLARGFIQVNPVDFIILDVELKHTDAFRFLRTLPDPKIPTILYTGHQQYEDQGYERDMVDVLLKPVSENRLMAALRRMHKDLRATTSVDDDSLEAYEQYFQIKGPVRAGRQMVRLKELVYVASEGGKVIIHLVDGQKLESAVSFKAVVSKLPRKWFKQCYQNIAFNVNFYAGYREKQVLLTVTDKTLPAGGKARYTDFYAFVNSNLLED</sequence>
<accession>A0A2S9JGA6</accession>
<dbReference type="InterPro" id="IPR011006">
    <property type="entry name" value="CheY-like_superfamily"/>
</dbReference>
<name>A0A2S9JGA6_9SPHI</name>
<feature type="modified residue" description="4-aspartylphosphate" evidence="1">
    <location>
        <position position="56"/>
    </location>
</feature>